<proteinExistence type="predicted"/>
<name>T1GQU0_MEGSC</name>
<accession>T1GQU0</accession>
<protein>
    <submittedName>
        <fullName evidence="1">Uncharacterized protein</fullName>
    </submittedName>
</protein>
<dbReference type="AlphaFoldDB" id="T1GQU0"/>
<dbReference type="HOGENOM" id="CLU_2336007_0_0_1"/>
<dbReference type="EnsemblMetazoa" id="MESCA006005-RA">
    <property type="protein sequence ID" value="MESCA006005-PA"/>
    <property type="gene ID" value="MESCA006005"/>
</dbReference>
<reference evidence="1" key="2">
    <citation type="submission" date="2015-06" db="UniProtKB">
        <authorList>
            <consortium name="EnsemblMetazoa"/>
        </authorList>
    </citation>
    <scope>IDENTIFICATION</scope>
</reference>
<reference evidence="2" key="1">
    <citation type="submission" date="2013-02" db="EMBL/GenBank/DDBJ databases">
        <authorList>
            <person name="Hughes D."/>
        </authorList>
    </citation>
    <scope>NUCLEOTIDE SEQUENCE</scope>
    <source>
        <strain>Durham</strain>
        <strain evidence="2">NC isolate 2 -- Noor lab</strain>
    </source>
</reference>
<dbReference type="EMBL" id="CAQQ02179747">
    <property type="status" value="NOT_ANNOTATED_CDS"/>
    <property type="molecule type" value="Genomic_DNA"/>
</dbReference>
<organism evidence="1 2">
    <name type="scientific">Megaselia scalaris</name>
    <name type="common">Humpbacked fly</name>
    <name type="synonym">Phora scalaris</name>
    <dbReference type="NCBI Taxonomy" id="36166"/>
    <lineage>
        <taxon>Eukaryota</taxon>
        <taxon>Metazoa</taxon>
        <taxon>Ecdysozoa</taxon>
        <taxon>Arthropoda</taxon>
        <taxon>Hexapoda</taxon>
        <taxon>Insecta</taxon>
        <taxon>Pterygota</taxon>
        <taxon>Neoptera</taxon>
        <taxon>Endopterygota</taxon>
        <taxon>Diptera</taxon>
        <taxon>Brachycera</taxon>
        <taxon>Muscomorpha</taxon>
        <taxon>Platypezoidea</taxon>
        <taxon>Phoridae</taxon>
        <taxon>Megaseliini</taxon>
        <taxon>Megaselia</taxon>
    </lineage>
</organism>
<keyword evidence="2" id="KW-1185">Reference proteome</keyword>
<evidence type="ECO:0000313" key="2">
    <source>
        <dbReference type="Proteomes" id="UP000015102"/>
    </source>
</evidence>
<sequence>MSNSSTSKDESFCDGNFAGLSDHQIYGRGLEWAKLIEKLSMRTKNESIENSIGLDEFEVLFKDQDQDNETDDDEAVEDNSDILKIIEQEEHNEDFNKL</sequence>
<evidence type="ECO:0000313" key="1">
    <source>
        <dbReference type="EnsemblMetazoa" id="MESCA006005-PA"/>
    </source>
</evidence>
<dbReference type="Proteomes" id="UP000015102">
    <property type="component" value="Unassembled WGS sequence"/>
</dbReference>